<evidence type="ECO:0000313" key="2">
    <source>
        <dbReference type="EMBL" id="MDK6275246.1"/>
    </source>
</evidence>
<feature type="transmembrane region" description="Helical" evidence="1">
    <location>
        <begin position="180"/>
        <end position="197"/>
    </location>
</feature>
<dbReference type="PANTHER" id="PTHR37314">
    <property type="entry name" value="SLR0142 PROTEIN"/>
    <property type="match status" value="1"/>
</dbReference>
<dbReference type="Proteomes" id="UP001240483">
    <property type="component" value="Unassembled WGS sequence"/>
</dbReference>
<accession>A0AAP4FDK8</accession>
<evidence type="ECO:0000313" key="3">
    <source>
        <dbReference type="EMBL" id="PWI28405.1"/>
    </source>
</evidence>
<dbReference type="EMBL" id="QFWG01000002">
    <property type="protein sequence ID" value="PWI28405.1"/>
    <property type="molecule type" value="Genomic_DNA"/>
</dbReference>
<evidence type="ECO:0000256" key="1">
    <source>
        <dbReference type="SAM" id="Phobius"/>
    </source>
</evidence>
<dbReference type="RefSeq" id="WP_101630607.1">
    <property type="nucleotide sequence ID" value="NZ_JALXKR010000005.1"/>
</dbReference>
<feature type="transmembrane region" description="Helical" evidence="1">
    <location>
        <begin position="203"/>
        <end position="221"/>
    </location>
</feature>
<feature type="transmembrane region" description="Helical" evidence="1">
    <location>
        <begin position="12"/>
        <end position="31"/>
    </location>
</feature>
<keyword evidence="4" id="KW-1185">Reference proteome</keyword>
<dbReference type="AlphaFoldDB" id="A0AAP4FDK8"/>
<organism evidence="2 5">
    <name type="scientific">Pseudoglutamicibacter cumminsii</name>
    <dbReference type="NCBI Taxonomy" id="156979"/>
    <lineage>
        <taxon>Bacteria</taxon>
        <taxon>Bacillati</taxon>
        <taxon>Actinomycetota</taxon>
        <taxon>Actinomycetes</taxon>
        <taxon>Micrococcales</taxon>
        <taxon>Micrococcaceae</taxon>
        <taxon>Pseudoglutamicibacter</taxon>
    </lineage>
</organism>
<dbReference type="InterPro" id="IPR010699">
    <property type="entry name" value="DUF1275"/>
</dbReference>
<reference evidence="3 4" key="1">
    <citation type="submission" date="2018-05" db="EMBL/GenBank/DDBJ databases">
        <title>Draft Genome Sequence of Arthrobacter cumminsii IME1328, Isolated from a Patient Who Suffered from Foot Ulcers in China.</title>
        <authorList>
            <person name="Li M."/>
            <person name="Jiang Z."/>
            <person name="Sun Q."/>
            <person name="Tong Y."/>
        </authorList>
    </citation>
    <scope>NUCLEOTIDE SEQUENCE [LARGE SCALE GENOMIC DNA]</scope>
    <source>
        <strain evidence="3 4">IME1328</strain>
    </source>
</reference>
<evidence type="ECO:0000313" key="5">
    <source>
        <dbReference type="Proteomes" id="UP001240483"/>
    </source>
</evidence>
<dbReference type="Proteomes" id="UP000245514">
    <property type="component" value="Unassembled WGS sequence"/>
</dbReference>
<keyword evidence="1" id="KW-0812">Transmembrane</keyword>
<keyword evidence="1" id="KW-1133">Transmembrane helix</keyword>
<dbReference type="PANTHER" id="PTHR37314:SF4">
    <property type="entry name" value="UPF0700 TRANSMEMBRANE PROTEIN YOAK"/>
    <property type="match status" value="1"/>
</dbReference>
<feature type="transmembrane region" description="Helical" evidence="1">
    <location>
        <begin position="58"/>
        <end position="79"/>
    </location>
</feature>
<sequence length="236" mass="25106">MSISIRRRHIAYMLVLTFSSGIIDAIGFLALGRVFPGNMTGNVAILGVTLSGASEHSALRPALAFVFFLLGAALAGAYLRREHRIWSFKTTTTLALVGLGMLATAVYTFIAGIATDHAFNGLSGHIITALLAFFMGAQGAAGRRVDINDINTIVVTSTIVGLGADMFTGENRRQATRRRALAVFALLAGAFTGGFCLMVSPEFGILVTALLTIGVAVAGDVGRRRYRRQRRTAVEL</sequence>
<feature type="transmembrane region" description="Helical" evidence="1">
    <location>
        <begin position="122"/>
        <end position="141"/>
    </location>
</feature>
<gene>
    <name evidence="3" type="ORF">CAY35_02950</name>
    <name evidence="2" type="ORF">QP116_05785</name>
</gene>
<comment type="caution">
    <text evidence="2">The sequence shown here is derived from an EMBL/GenBank/DDBJ whole genome shotgun (WGS) entry which is preliminary data.</text>
</comment>
<keyword evidence="1" id="KW-0472">Membrane</keyword>
<feature type="transmembrane region" description="Helical" evidence="1">
    <location>
        <begin position="91"/>
        <end position="110"/>
    </location>
</feature>
<evidence type="ECO:0000313" key="4">
    <source>
        <dbReference type="Proteomes" id="UP000245514"/>
    </source>
</evidence>
<reference evidence="2" key="2">
    <citation type="submission" date="2023-05" db="EMBL/GenBank/DDBJ databases">
        <title>Cataloging the Phylogenetic Diversity of Human Bladder Bacteria.</title>
        <authorList>
            <person name="Du J."/>
        </authorList>
    </citation>
    <scope>NUCLEOTIDE SEQUENCE</scope>
    <source>
        <strain evidence="2">UMB9978</strain>
    </source>
</reference>
<protein>
    <submittedName>
        <fullName evidence="3">DUF1275 domain-containing protein</fullName>
    </submittedName>
    <submittedName>
        <fullName evidence="2">YoaK family protein</fullName>
    </submittedName>
</protein>
<name>A0AAP4FDK8_9MICC</name>
<dbReference type="EMBL" id="JASODW010000005">
    <property type="protein sequence ID" value="MDK6275246.1"/>
    <property type="molecule type" value="Genomic_DNA"/>
</dbReference>
<dbReference type="Pfam" id="PF06912">
    <property type="entry name" value="DUF1275"/>
    <property type="match status" value="1"/>
</dbReference>
<proteinExistence type="predicted"/>